<dbReference type="AlphaFoldDB" id="A0A8R1IFT8"/>
<dbReference type="Proteomes" id="UP000005237">
    <property type="component" value="Unassembled WGS sequence"/>
</dbReference>
<proteinExistence type="predicted"/>
<organism evidence="1 2">
    <name type="scientific">Caenorhabditis japonica</name>
    <dbReference type="NCBI Taxonomy" id="281687"/>
    <lineage>
        <taxon>Eukaryota</taxon>
        <taxon>Metazoa</taxon>
        <taxon>Ecdysozoa</taxon>
        <taxon>Nematoda</taxon>
        <taxon>Chromadorea</taxon>
        <taxon>Rhabditida</taxon>
        <taxon>Rhabditina</taxon>
        <taxon>Rhabditomorpha</taxon>
        <taxon>Rhabditoidea</taxon>
        <taxon>Rhabditidae</taxon>
        <taxon>Peloderinae</taxon>
        <taxon>Caenorhabditis</taxon>
    </lineage>
</organism>
<reference evidence="1" key="2">
    <citation type="submission" date="2022-06" db="UniProtKB">
        <authorList>
            <consortium name="EnsemblMetazoa"/>
        </authorList>
    </citation>
    <scope>IDENTIFICATION</scope>
    <source>
        <strain evidence="1">DF5081</strain>
    </source>
</reference>
<reference evidence="2" key="1">
    <citation type="submission" date="2010-08" db="EMBL/GenBank/DDBJ databases">
        <authorList>
            <consortium name="Caenorhabditis japonica Sequencing Consortium"/>
            <person name="Wilson R.K."/>
        </authorList>
    </citation>
    <scope>NUCLEOTIDE SEQUENCE [LARGE SCALE GENOMIC DNA]</scope>
    <source>
        <strain evidence="2">DF5081</strain>
    </source>
</reference>
<evidence type="ECO:0000313" key="1">
    <source>
        <dbReference type="EnsemblMetazoa" id="CJA26293.1"/>
    </source>
</evidence>
<dbReference type="EnsemblMetazoa" id="CJA26293.1">
    <property type="protein sequence ID" value="CJA26293.1"/>
    <property type="gene ID" value="WBGene00181865"/>
</dbReference>
<name>A0A8R1IFT8_CAEJA</name>
<protein>
    <submittedName>
        <fullName evidence="1">Uncharacterized protein</fullName>
    </submittedName>
</protein>
<keyword evidence="2" id="KW-1185">Reference proteome</keyword>
<sequence>MRLRSFWCSPRVFCARWQRSTDAAAQEALKKGSDQDAYDDLAIELLSALNPFEQHFLYENRAADLQWGGACSPVMSGYQKNS</sequence>
<accession>A0A8R1IFT8</accession>
<evidence type="ECO:0000313" key="2">
    <source>
        <dbReference type="Proteomes" id="UP000005237"/>
    </source>
</evidence>